<dbReference type="InterPro" id="IPR050493">
    <property type="entry name" value="FAD-dep_Monooxygenase_BioMet"/>
</dbReference>
<dbReference type="GO" id="GO:0071949">
    <property type="term" value="F:FAD binding"/>
    <property type="evidence" value="ECO:0007669"/>
    <property type="project" value="InterPro"/>
</dbReference>
<gene>
    <name evidence="4" type="ORF">N5D63_14980</name>
</gene>
<reference evidence="4" key="1">
    <citation type="submission" date="2022-09" db="EMBL/GenBank/DDBJ databases">
        <title>Intensive care unit water sources are persistently colonized with multi-drug resistant bacteria and are the site of extensive horizontal gene transfer of antibiotic resistance genes.</title>
        <authorList>
            <person name="Diorio-Toth L."/>
        </authorList>
    </citation>
    <scope>NUCLEOTIDE SEQUENCE</scope>
    <source>
        <strain evidence="4">GD03832</strain>
    </source>
</reference>
<dbReference type="Pfam" id="PF01494">
    <property type="entry name" value="FAD_binding_3"/>
    <property type="match status" value="1"/>
</dbReference>
<name>A0AA42TUQ7_9BURK</name>
<evidence type="ECO:0000256" key="2">
    <source>
        <dbReference type="ARBA" id="ARBA00023033"/>
    </source>
</evidence>
<comment type="caution">
    <text evidence="4">The sequence shown here is derived from an EMBL/GenBank/DDBJ whole genome shotgun (WGS) entry which is preliminary data.</text>
</comment>
<dbReference type="Proteomes" id="UP001161065">
    <property type="component" value="Unassembled WGS sequence"/>
</dbReference>
<dbReference type="InterPro" id="IPR036188">
    <property type="entry name" value="FAD/NAD-bd_sf"/>
</dbReference>
<dbReference type="PRINTS" id="PR00420">
    <property type="entry name" value="RNGMNOXGNASE"/>
</dbReference>
<dbReference type="PANTHER" id="PTHR13789:SF309">
    <property type="entry name" value="PUTATIVE (AFU_ORTHOLOGUE AFUA_6G14510)-RELATED"/>
    <property type="match status" value="1"/>
</dbReference>
<keyword evidence="1" id="KW-0560">Oxidoreductase</keyword>
<evidence type="ECO:0000256" key="1">
    <source>
        <dbReference type="ARBA" id="ARBA00023002"/>
    </source>
</evidence>
<dbReference type="EMBL" id="JAOCEK010000012">
    <property type="protein sequence ID" value="MDH1335445.1"/>
    <property type="molecule type" value="Genomic_DNA"/>
</dbReference>
<evidence type="ECO:0000313" key="5">
    <source>
        <dbReference type="Proteomes" id="UP001161065"/>
    </source>
</evidence>
<dbReference type="GO" id="GO:0004497">
    <property type="term" value="F:monooxygenase activity"/>
    <property type="evidence" value="ECO:0007669"/>
    <property type="project" value="UniProtKB-KW"/>
</dbReference>
<feature type="domain" description="FAD-binding" evidence="3">
    <location>
        <begin position="2"/>
        <end position="314"/>
    </location>
</feature>
<dbReference type="PANTHER" id="PTHR13789">
    <property type="entry name" value="MONOOXYGENASE"/>
    <property type="match status" value="1"/>
</dbReference>
<proteinExistence type="predicted"/>
<keyword evidence="2 4" id="KW-0503">Monooxygenase</keyword>
<accession>A0AA42TUQ7</accession>
<dbReference type="InterPro" id="IPR002938">
    <property type="entry name" value="FAD-bd"/>
</dbReference>
<dbReference type="SUPFAM" id="SSF51905">
    <property type="entry name" value="FAD/NAD(P)-binding domain"/>
    <property type="match status" value="1"/>
</dbReference>
<organism evidence="4 5">
    <name type="scientific">Comamonas thiooxydans</name>
    <dbReference type="NCBI Taxonomy" id="363952"/>
    <lineage>
        <taxon>Bacteria</taxon>
        <taxon>Pseudomonadati</taxon>
        <taxon>Pseudomonadota</taxon>
        <taxon>Betaproteobacteria</taxon>
        <taxon>Burkholderiales</taxon>
        <taxon>Comamonadaceae</taxon>
        <taxon>Comamonas</taxon>
    </lineage>
</organism>
<protein>
    <submittedName>
        <fullName evidence="4">FAD-dependent monooxygenase</fullName>
    </submittedName>
</protein>
<dbReference type="AlphaFoldDB" id="A0AA42TUQ7"/>
<dbReference type="RefSeq" id="WP_280008585.1">
    <property type="nucleotide sequence ID" value="NZ_JAOCEK010000012.1"/>
</dbReference>
<evidence type="ECO:0000259" key="3">
    <source>
        <dbReference type="Pfam" id="PF01494"/>
    </source>
</evidence>
<sequence length="418" mass="45191">MEIGILGGGIAGLSVALALRKQGYNPWVYERRTEPATMGAGVTLWPNASFVLEELGLLQDIAAIGGRPLTMRRQDAMGNALGGLDIALLDRTMGYPTYTVLRRHLQKVLLDHAARQGIPVEFGYQAVAIELDTHGRAVARFENGASIRPDLLIGADGRMESVARKFVAGDNTPVYQGFVNWIGVAQGPHALVDDISIQDFWGAGERFGCVPIRPELVYWAAAQARPLNEVTPTADLRKEVEKLFARWPEPVLAIIRATPENAIRLIAVHDLEPLHTWSRANVLLVGDAAHAPLPTSGQGACQALEDAWHLARCLDGASGGLDDVFQAFAKIRASKTARLAEQGRVFARGLFATDPETCRIRNERARASDPMHDVQVLAAGWGQGLPMPGCPDGTPAQEGGIGSLYRIEFHADGKPGRQ</sequence>
<evidence type="ECO:0000313" key="4">
    <source>
        <dbReference type="EMBL" id="MDH1335445.1"/>
    </source>
</evidence>
<dbReference type="Gene3D" id="3.50.50.60">
    <property type="entry name" value="FAD/NAD(P)-binding domain"/>
    <property type="match status" value="1"/>
</dbReference>